<dbReference type="EMBL" id="JAASUB010000010">
    <property type="protein sequence ID" value="MBC1510175.1"/>
    <property type="molecule type" value="Genomic_DNA"/>
</dbReference>
<sequence>MVKEIIAPEDYENQIKKYSS</sequence>
<organism evidence="1 2">
    <name type="scientific">Listeria immobilis</name>
    <dbReference type="NCBI Taxonomy" id="2713502"/>
    <lineage>
        <taxon>Bacteria</taxon>
        <taxon>Bacillati</taxon>
        <taxon>Bacillota</taxon>
        <taxon>Bacilli</taxon>
        <taxon>Bacillales</taxon>
        <taxon>Listeriaceae</taxon>
        <taxon>Listeria</taxon>
    </lineage>
</organism>
<name>A0ABR6SWX0_9LIST</name>
<gene>
    <name evidence="1" type="ORF">HCJ59_09785</name>
</gene>
<proteinExistence type="predicted"/>
<keyword evidence="2" id="KW-1185">Reference proteome</keyword>
<accession>A0ABR6SWX0</accession>
<evidence type="ECO:0000313" key="1">
    <source>
        <dbReference type="EMBL" id="MBC1510175.1"/>
    </source>
</evidence>
<protein>
    <submittedName>
        <fullName evidence="1">Uncharacterized protein</fullName>
    </submittedName>
</protein>
<reference evidence="1 2" key="1">
    <citation type="submission" date="2020-03" db="EMBL/GenBank/DDBJ databases">
        <title>Soil Listeria distribution.</title>
        <authorList>
            <person name="Liao J."/>
            <person name="Wiedmann M."/>
        </authorList>
    </citation>
    <scope>NUCLEOTIDE SEQUENCE [LARGE SCALE GENOMIC DNA]</scope>
    <source>
        <strain evidence="1 2">FSL L7-1515</strain>
    </source>
</reference>
<evidence type="ECO:0000313" key="2">
    <source>
        <dbReference type="Proteomes" id="UP000587800"/>
    </source>
</evidence>
<comment type="caution">
    <text evidence="1">The sequence shown here is derived from an EMBL/GenBank/DDBJ whole genome shotgun (WGS) entry which is preliminary data.</text>
</comment>
<dbReference type="Proteomes" id="UP000587800">
    <property type="component" value="Unassembled WGS sequence"/>
</dbReference>